<organism evidence="1 2">
    <name type="scientific">Periweissella beninensis</name>
    <dbReference type="NCBI Taxonomy" id="504936"/>
    <lineage>
        <taxon>Bacteria</taxon>
        <taxon>Bacillati</taxon>
        <taxon>Bacillota</taxon>
        <taxon>Bacilli</taxon>
        <taxon>Lactobacillales</taxon>
        <taxon>Lactobacillaceae</taxon>
        <taxon>Periweissella</taxon>
    </lineage>
</organism>
<name>A0ABT0VKY1_9LACO</name>
<accession>A0ABT0VKY1</accession>
<proteinExistence type="predicted"/>
<dbReference type="RefSeq" id="WP_205144215.1">
    <property type="nucleotide sequence ID" value="NZ_JAFBDN010000025.1"/>
</dbReference>
<keyword evidence="2" id="KW-1185">Reference proteome</keyword>
<gene>
    <name evidence="1" type="ORF">KAK10_03900</name>
</gene>
<protein>
    <submittedName>
        <fullName evidence="1">Helix-turn-helix domain-containing protein</fullName>
    </submittedName>
</protein>
<evidence type="ECO:0000313" key="1">
    <source>
        <dbReference type="EMBL" id="MCM2437077.1"/>
    </source>
</evidence>
<sequence>MFDKPETNEKAEAIKGWLANHRNIVNQQQIAKHFGYSRSFISLILNKRYVAPRAEALVNDIYQYLVEEFDLK</sequence>
<evidence type="ECO:0000313" key="2">
    <source>
        <dbReference type="Proteomes" id="UP001057481"/>
    </source>
</evidence>
<dbReference type="Proteomes" id="UP001057481">
    <property type="component" value="Unassembled WGS sequence"/>
</dbReference>
<reference evidence="1" key="1">
    <citation type="submission" date="2021-04" db="EMBL/GenBank/DDBJ databases">
        <title>Taxonomic assessment of Weissella genus.</title>
        <authorList>
            <person name="Fanelli F."/>
            <person name="Chieffi D."/>
            <person name="Dell'Aquila A."/>
            <person name="Gyu-Sung C."/>
            <person name="Franz C.M.A.P."/>
            <person name="Fusco V."/>
        </authorList>
    </citation>
    <scope>NUCLEOTIDE SEQUENCE</scope>
    <source>
        <strain evidence="1">LMG 25373</strain>
    </source>
</reference>
<comment type="caution">
    <text evidence="1">The sequence shown here is derived from an EMBL/GenBank/DDBJ whole genome shotgun (WGS) entry which is preliminary data.</text>
</comment>
<dbReference type="EMBL" id="JAGMVS010000048">
    <property type="protein sequence ID" value="MCM2437077.1"/>
    <property type="molecule type" value="Genomic_DNA"/>
</dbReference>